<feature type="signal peptide" evidence="8">
    <location>
        <begin position="1"/>
        <end position="28"/>
    </location>
</feature>
<keyword evidence="8" id="KW-0732">Signal</keyword>
<feature type="domain" description="SEC63" evidence="9">
    <location>
        <begin position="1"/>
        <end position="232"/>
    </location>
</feature>
<dbReference type="GO" id="GO:0016020">
    <property type="term" value="C:membrane"/>
    <property type="evidence" value="ECO:0007669"/>
    <property type="project" value="UniProtKB-SubCell"/>
</dbReference>
<dbReference type="Proteomes" id="UP000271087">
    <property type="component" value="Unassembled WGS sequence"/>
</dbReference>
<dbReference type="FunFam" id="2.60.40.150:FF:000113">
    <property type="entry name" value="activating signal cointegrator 1 complex subunit 3"/>
    <property type="match status" value="1"/>
</dbReference>
<organism evidence="12">
    <name type="scientific">Onchocerca ochengi</name>
    <name type="common">Filarial nematode worm</name>
    <dbReference type="NCBI Taxonomy" id="42157"/>
    <lineage>
        <taxon>Eukaryota</taxon>
        <taxon>Metazoa</taxon>
        <taxon>Ecdysozoa</taxon>
        <taxon>Nematoda</taxon>
        <taxon>Chromadorea</taxon>
        <taxon>Rhabditida</taxon>
        <taxon>Spirurina</taxon>
        <taxon>Spiruromorpha</taxon>
        <taxon>Filarioidea</taxon>
        <taxon>Onchocercidae</taxon>
        <taxon>Onchocerca</taxon>
    </lineage>
</organism>
<keyword evidence="11" id="KW-1185">Reference proteome</keyword>
<evidence type="ECO:0000256" key="3">
    <source>
        <dbReference type="ARBA" id="ARBA00022692"/>
    </source>
</evidence>
<evidence type="ECO:0000313" key="12">
    <source>
        <dbReference type="WBParaSite" id="nOo.2.0.1.t04014-RA"/>
    </source>
</evidence>
<dbReference type="AlphaFoldDB" id="A0A182E7M0"/>
<comment type="subcellular location">
    <subcellularLocation>
        <location evidence="2">Endoplasmic reticulum</location>
    </subcellularLocation>
    <subcellularLocation>
        <location evidence="1">Membrane</location>
        <topology evidence="1">Multi-pass membrane protein</topology>
    </subcellularLocation>
</comment>
<dbReference type="Gene3D" id="2.60.40.150">
    <property type="entry name" value="C2 domain"/>
    <property type="match status" value="1"/>
</dbReference>
<keyword evidence="6" id="KW-0472">Membrane</keyword>
<accession>A0A182E7M0</accession>
<evidence type="ECO:0000256" key="1">
    <source>
        <dbReference type="ARBA" id="ARBA00004141"/>
    </source>
</evidence>
<dbReference type="GO" id="GO:0003723">
    <property type="term" value="F:RNA binding"/>
    <property type="evidence" value="ECO:0007669"/>
    <property type="project" value="TreeGrafter"/>
</dbReference>
<feature type="chain" id="PRO_5043137355" evidence="8">
    <location>
        <begin position="29"/>
        <end position="251"/>
    </location>
</feature>
<dbReference type="SUPFAM" id="SSF158702">
    <property type="entry name" value="Sec63 N-terminal domain-like"/>
    <property type="match status" value="1"/>
</dbReference>
<sequence>AMLDISLLHKWLSTALSIVILMQMIAQATWHTDHPLLVLPHFNEEIIVAIGADSTVPVLKNYFGLDRTNVEQARKKAIKKLLDVTVINERQATEAVDALLKWPILQPRKCMLCSADQVFEIDYLQDERWPKYINVESDMLYRMLFTVEMVGPYKFETDAFCPRFHKEKSAGWIVIIGEKDTDEVLCCKKISSITGSKQLAVPFRMPKHLGRHIFTIFILSDSYIGIDQEYNLHCEITEKINSENSTSYDVF</sequence>
<dbReference type="EMBL" id="UYRW01000841">
    <property type="protein sequence ID" value="VDK71420.1"/>
    <property type="molecule type" value="Genomic_DNA"/>
</dbReference>
<evidence type="ECO:0000256" key="8">
    <source>
        <dbReference type="SAM" id="SignalP"/>
    </source>
</evidence>
<keyword evidence="7" id="KW-0143">Chaperone</keyword>
<dbReference type="STRING" id="42157.A0A182E7M0"/>
<dbReference type="InterPro" id="IPR004179">
    <property type="entry name" value="Sec63-dom"/>
</dbReference>
<reference evidence="12" key="1">
    <citation type="submission" date="2016-06" db="UniProtKB">
        <authorList>
            <consortium name="WormBaseParasite"/>
        </authorList>
    </citation>
    <scope>IDENTIFICATION</scope>
</reference>
<dbReference type="OrthoDB" id="5575at2759"/>
<reference evidence="10 11" key="2">
    <citation type="submission" date="2018-08" db="EMBL/GenBank/DDBJ databases">
        <authorList>
            <person name="Laetsch R D."/>
            <person name="Stevens L."/>
            <person name="Kumar S."/>
            <person name="Blaxter L. M."/>
        </authorList>
    </citation>
    <scope>NUCLEOTIDE SEQUENCE [LARGE SCALE GENOMIC DNA]</scope>
</reference>
<dbReference type="PANTHER" id="PTHR24075">
    <property type="entry name" value="SEC63 DOMAIN-CONTAINING"/>
    <property type="match status" value="1"/>
</dbReference>
<evidence type="ECO:0000256" key="5">
    <source>
        <dbReference type="ARBA" id="ARBA00022989"/>
    </source>
</evidence>
<dbReference type="GO" id="GO:0005783">
    <property type="term" value="C:endoplasmic reticulum"/>
    <property type="evidence" value="ECO:0007669"/>
    <property type="project" value="UniProtKB-SubCell"/>
</dbReference>
<evidence type="ECO:0000256" key="6">
    <source>
        <dbReference type="ARBA" id="ARBA00023136"/>
    </source>
</evidence>
<proteinExistence type="predicted"/>
<dbReference type="WBParaSite" id="nOo.2.0.1.t04014-RA">
    <property type="protein sequence ID" value="nOo.2.0.1.t04014-RA"/>
    <property type="gene ID" value="nOo.2.0.1.g04014"/>
</dbReference>
<gene>
    <name evidence="10" type="ORF">NOO_LOCUS4014</name>
</gene>
<protein>
    <submittedName>
        <fullName evidence="12">SEC63 domain-containing protein</fullName>
    </submittedName>
</protein>
<dbReference type="InterPro" id="IPR035892">
    <property type="entry name" value="C2_domain_sf"/>
</dbReference>
<dbReference type="Pfam" id="PF02889">
    <property type="entry name" value="Sec63"/>
    <property type="match status" value="1"/>
</dbReference>
<dbReference type="SUPFAM" id="SSF81296">
    <property type="entry name" value="E set domains"/>
    <property type="match status" value="1"/>
</dbReference>
<evidence type="ECO:0000256" key="7">
    <source>
        <dbReference type="ARBA" id="ARBA00023186"/>
    </source>
</evidence>
<keyword evidence="4" id="KW-0256">Endoplasmic reticulum</keyword>
<keyword evidence="5" id="KW-1133">Transmembrane helix</keyword>
<evidence type="ECO:0000256" key="4">
    <source>
        <dbReference type="ARBA" id="ARBA00022824"/>
    </source>
</evidence>
<name>A0A182E7M0_ONCOC</name>
<evidence type="ECO:0000259" key="9">
    <source>
        <dbReference type="Pfam" id="PF02889"/>
    </source>
</evidence>
<evidence type="ECO:0000313" key="10">
    <source>
        <dbReference type="EMBL" id="VDK71420.1"/>
    </source>
</evidence>
<evidence type="ECO:0000313" key="11">
    <source>
        <dbReference type="Proteomes" id="UP000271087"/>
    </source>
</evidence>
<evidence type="ECO:0000256" key="2">
    <source>
        <dbReference type="ARBA" id="ARBA00004240"/>
    </source>
</evidence>
<keyword evidence="3" id="KW-0812">Transmembrane</keyword>
<dbReference type="InterPro" id="IPR014756">
    <property type="entry name" value="Ig_E-set"/>
</dbReference>